<sequence length="88" mass="9851">MADIRTYTLIYVALLALGTGKFVFFSFPEIFSYWMAFAGTIVLAIIKSLLIAAYFQHLIEEPRAITYMVSVAVFMVLLLTIAAGYSIQ</sequence>
<feature type="transmembrane region" description="Helical" evidence="6">
    <location>
        <begin position="7"/>
        <end position="27"/>
    </location>
</feature>
<evidence type="ECO:0000313" key="7">
    <source>
        <dbReference type="EMBL" id="OVE84344.1"/>
    </source>
</evidence>
<feature type="transmembrane region" description="Helical" evidence="6">
    <location>
        <begin position="67"/>
        <end position="87"/>
    </location>
</feature>
<evidence type="ECO:0000256" key="1">
    <source>
        <dbReference type="ARBA" id="ARBA00004651"/>
    </source>
</evidence>
<evidence type="ECO:0000256" key="4">
    <source>
        <dbReference type="ARBA" id="ARBA00022989"/>
    </source>
</evidence>
<protein>
    <recommendedName>
        <fullName evidence="9">Cytochrome C oxidase subunit IV</fullName>
    </recommendedName>
</protein>
<dbReference type="OrthoDB" id="201875at2157"/>
<evidence type="ECO:0000256" key="2">
    <source>
        <dbReference type="ARBA" id="ARBA00022475"/>
    </source>
</evidence>
<keyword evidence="2" id="KW-1003">Cell membrane</keyword>
<keyword evidence="3 6" id="KW-0812">Transmembrane</keyword>
<comment type="caution">
    <text evidence="7">The sequence shown here is derived from an EMBL/GenBank/DDBJ whole genome shotgun (WGS) entry which is preliminary data.</text>
</comment>
<keyword evidence="5 6" id="KW-0472">Membrane</keyword>
<dbReference type="AlphaFoldDB" id="A0A202E805"/>
<dbReference type="GO" id="GO:0005886">
    <property type="term" value="C:plasma membrane"/>
    <property type="evidence" value="ECO:0007669"/>
    <property type="project" value="UniProtKB-SubCell"/>
</dbReference>
<dbReference type="Proteomes" id="UP000196084">
    <property type="component" value="Unassembled WGS sequence"/>
</dbReference>
<comment type="subcellular location">
    <subcellularLocation>
        <location evidence="1">Cell membrane</location>
        <topology evidence="1">Multi-pass membrane protein</topology>
    </subcellularLocation>
</comment>
<accession>A0A202E805</accession>
<proteinExistence type="predicted"/>
<dbReference type="RefSeq" id="WP_054863420.1">
    <property type="nucleotide sequence ID" value="NZ_MWPH01000002.1"/>
</dbReference>
<evidence type="ECO:0000256" key="6">
    <source>
        <dbReference type="SAM" id="Phobius"/>
    </source>
</evidence>
<dbReference type="EMBL" id="MWPH01000002">
    <property type="protein sequence ID" value="OVE84344.1"/>
    <property type="molecule type" value="Genomic_DNA"/>
</dbReference>
<evidence type="ECO:0008006" key="9">
    <source>
        <dbReference type="Google" id="ProtNLM"/>
    </source>
</evidence>
<dbReference type="InterPro" id="IPR005171">
    <property type="entry name" value="Cyt_c_oxidase_su4_prok"/>
</dbReference>
<evidence type="ECO:0000256" key="5">
    <source>
        <dbReference type="ARBA" id="ARBA00023136"/>
    </source>
</evidence>
<gene>
    <name evidence="7" type="ORF">B2G88_07985</name>
</gene>
<name>A0A202E805_9EURY</name>
<dbReference type="Pfam" id="PF03626">
    <property type="entry name" value="COX4_pro"/>
    <property type="match status" value="1"/>
</dbReference>
<evidence type="ECO:0000313" key="8">
    <source>
        <dbReference type="Proteomes" id="UP000196084"/>
    </source>
</evidence>
<organism evidence="7 8">
    <name type="scientific">Natronolimnobius baerhuensis</name>
    <dbReference type="NCBI Taxonomy" id="253108"/>
    <lineage>
        <taxon>Archaea</taxon>
        <taxon>Methanobacteriati</taxon>
        <taxon>Methanobacteriota</taxon>
        <taxon>Stenosarchaea group</taxon>
        <taxon>Halobacteria</taxon>
        <taxon>Halobacteriales</taxon>
        <taxon>Natrialbaceae</taxon>
        <taxon>Natronolimnobius</taxon>
    </lineage>
</organism>
<keyword evidence="8" id="KW-1185">Reference proteome</keyword>
<evidence type="ECO:0000256" key="3">
    <source>
        <dbReference type="ARBA" id="ARBA00022692"/>
    </source>
</evidence>
<feature type="transmembrane region" description="Helical" evidence="6">
    <location>
        <begin position="33"/>
        <end position="55"/>
    </location>
</feature>
<keyword evidence="4 6" id="KW-1133">Transmembrane helix</keyword>
<reference evidence="7 8" key="1">
    <citation type="submission" date="2017-02" db="EMBL/GenBank/DDBJ databases">
        <title>Natronthermophilus aegyptiacus gen. nov.,sp. nov., an aerobic, extremely halophilic alkalithermophilic archaeon isolated from the athalassohaline Wadi An Natrun, Egypt.</title>
        <authorList>
            <person name="Zhao B."/>
        </authorList>
    </citation>
    <scope>NUCLEOTIDE SEQUENCE [LARGE SCALE GENOMIC DNA]</scope>
    <source>
        <strain evidence="7 8">CGMCC 1.3597</strain>
    </source>
</reference>